<keyword evidence="8" id="KW-1185">Reference proteome</keyword>
<accession>A0A668ATU4</accession>
<evidence type="ECO:0000256" key="1">
    <source>
        <dbReference type="ARBA" id="ARBA00004613"/>
    </source>
</evidence>
<evidence type="ECO:0000313" key="8">
    <source>
        <dbReference type="Proteomes" id="UP000472263"/>
    </source>
</evidence>
<evidence type="ECO:0000256" key="4">
    <source>
        <dbReference type="ARBA" id="ARBA00023180"/>
    </source>
</evidence>
<evidence type="ECO:0000256" key="5">
    <source>
        <dbReference type="SAM" id="MobiDB-lite"/>
    </source>
</evidence>
<protein>
    <submittedName>
        <fullName evidence="7">Uncharacterized protein</fullName>
    </submittedName>
</protein>
<feature type="region of interest" description="Disordered" evidence="5">
    <location>
        <begin position="179"/>
        <end position="204"/>
    </location>
</feature>
<evidence type="ECO:0000256" key="2">
    <source>
        <dbReference type="ARBA" id="ARBA00022525"/>
    </source>
</evidence>
<dbReference type="PANTHER" id="PTHR11967:SF2">
    <property type="entry name" value="ALPHA-1-ACID GLYCOPROTEIN 1"/>
    <property type="match status" value="1"/>
</dbReference>
<dbReference type="Proteomes" id="UP000472263">
    <property type="component" value="Chromosome 1"/>
</dbReference>
<dbReference type="SUPFAM" id="SSF50814">
    <property type="entry name" value="Lipocalins"/>
    <property type="match status" value="1"/>
</dbReference>
<evidence type="ECO:0000256" key="6">
    <source>
        <dbReference type="SAM" id="SignalP"/>
    </source>
</evidence>
<keyword evidence="4" id="KW-0325">Glycoprotein</keyword>
<name>A0A668ATU4_9TELE</name>
<dbReference type="GO" id="GO:0005576">
    <property type="term" value="C:extracellular region"/>
    <property type="evidence" value="ECO:0007669"/>
    <property type="project" value="UniProtKB-SubCell"/>
</dbReference>
<dbReference type="Pfam" id="PF11032">
    <property type="entry name" value="ApoM"/>
    <property type="match status" value="1"/>
</dbReference>
<reference evidence="7" key="2">
    <citation type="submission" date="2025-08" db="UniProtKB">
        <authorList>
            <consortium name="Ensembl"/>
        </authorList>
    </citation>
    <scope>IDENTIFICATION</scope>
</reference>
<proteinExistence type="predicted"/>
<sequence>MTALYRKMFVLCATVLLYLTSGSHSAPLSCEELVRPLDQLEPHHLEGRWALVAGSISNLTLVEIFKRRDSSGVDFTTHNGTFTASYTRNKREGDKCHYGPSNISFEGSTFTFDDESPANLTGTFLHTSCPDCLLMHFDVQSKKRFHTYLFSKRRELEQKEMEEFKAQLECLKMPPPVVMDPTKELCPEQTSSEPAAAQTDVDKT</sequence>
<reference evidence="7" key="1">
    <citation type="submission" date="2019-06" db="EMBL/GenBank/DDBJ databases">
        <authorList>
            <consortium name="Wellcome Sanger Institute Data Sharing"/>
        </authorList>
    </citation>
    <scope>NUCLEOTIDE SEQUENCE [LARGE SCALE GENOMIC DNA]</scope>
</reference>
<dbReference type="AlphaFoldDB" id="A0A668ATU4"/>
<feature type="chain" id="PRO_5025362048" evidence="6">
    <location>
        <begin position="26"/>
        <end position="204"/>
    </location>
</feature>
<dbReference type="PANTHER" id="PTHR11967">
    <property type="entry name" value="ALPHA-1-ACID GLYCOPROTEIN"/>
    <property type="match status" value="1"/>
</dbReference>
<feature type="signal peptide" evidence="6">
    <location>
        <begin position="1"/>
        <end position="25"/>
    </location>
</feature>
<dbReference type="InterPro" id="IPR012674">
    <property type="entry name" value="Calycin"/>
</dbReference>
<dbReference type="GeneTree" id="ENSGT00940000166223"/>
<evidence type="ECO:0000313" key="7">
    <source>
        <dbReference type="Ensembl" id="ENSMMDP00005055548.1"/>
    </source>
</evidence>
<evidence type="ECO:0000256" key="3">
    <source>
        <dbReference type="ARBA" id="ARBA00022729"/>
    </source>
</evidence>
<comment type="subcellular location">
    <subcellularLocation>
        <location evidence="1">Secreted</location>
    </subcellularLocation>
</comment>
<dbReference type="Ensembl" id="ENSMMDT00005056607.1">
    <property type="protein sequence ID" value="ENSMMDP00005055548.1"/>
    <property type="gene ID" value="ENSMMDG00005024845.1"/>
</dbReference>
<dbReference type="InterPro" id="IPR022734">
    <property type="entry name" value="ApoM"/>
</dbReference>
<keyword evidence="3 6" id="KW-0732">Signal</keyword>
<keyword evidence="2" id="KW-0964">Secreted</keyword>
<dbReference type="Gene3D" id="2.40.128.20">
    <property type="match status" value="1"/>
</dbReference>
<organism evidence="7 8">
    <name type="scientific">Myripristis murdjan</name>
    <name type="common">pinecone soldierfish</name>
    <dbReference type="NCBI Taxonomy" id="586833"/>
    <lineage>
        <taxon>Eukaryota</taxon>
        <taxon>Metazoa</taxon>
        <taxon>Chordata</taxon>
        <taxon>Craniata</taxon>
        <taxon>Vertebrata</taxon>
        <taxon>Euteleostomi</taxon>
        <taxon>Actinopterygii</taxon>
        <taxon>Neopterygii</taxon>
        <taxon>Teleostei</taxon>
        <taxon>Neoteleostei</taxon>
        <taxon>Acanthomorphata</taxon>
        <taxon>Holocentriformes</taxon>
        <taxon>Holocentridae</taxon>
        <taxon>Myripristis</taxon>
    </lineage>
</organism>
<dbReference type="InParanoid" id="A0A668ATU4"/>
<reference evidence="7" key="3">
    <citation type="submission" date="2025-09" db="UniProtKB">
        <authorList>
            <consortium name="Ensembl"/>
        </authorList>
    </citation>
    <scope>IDENTIFICATION</scope>
</reference>